<dbReference type="PROSITE" id="PS50983">
    <property type="entry name" value="FE_B12_PBP"/>
    <property type="match status" value="1"/>
</dbReference>
<dbReference type="RefSeq" id="WP_092826840.1">
    <property type="nucleotide sequence ID" value="NZ_FOGS01000004.1"/>
</dbReference>
<dbReference type="Pfam" id="PF01497">
    <property type="entry name" value="Peripla_BP_2"/>
    <property type="match status" value="1"/>
</dbReference>
<keyword evidence="4" id="KW-0406">Ion transport</keyword>
<dbReference type="STRING" id="416874.SAMN04487958_104166"/>
<keyword evidence="5" id="KW-0732">Signal</keyword>
<dbReference type="InterPro" id="IPR002491">
    <property type="entry name" value="ABC_transptr_periplasmic_BD"/>
</dbReference>
<evidence type="ECO:0000256" key="5">
    <source>
        <dbReference type="ARBA" id="ARBA00022729"/>
    </source>
</evidence>
<dbReference type="InterPro" id="IPR051313">
    <property type="entry name" value="Bact_iron-sidero_bind"/>
</dbReference>
<evidence type="ECO:0000313" key="7">
    <source>
        <dbReference type="EMBL" id="SER91566.1"/>
    </source>
</evidence>
<dbReference type="GO" id="GO:1901678">
    <property type="term" value="P:iron coordination entity transport"/>
    <property type="evidence" value="ECO:0007669"/>
    <property type="project" value="UniProtKB-ARBA"/>
</dbReference>
<dbReference type="Proteomes" id="UP000198505">
    <property type="component" value="Unassembled WGS sequence"/>
</dbReference>
<keyword evidence="4" id="KW-0410">Iron transport</keyword>
<evidence type="ECO:0000256" key="3">
    <source>
        <dbReference type="ARBA" id="ARBA00022448"/>
    </source>
</evidence>
<name>A0A1H9T369_9GAMM</name>
<keyword evidence="4" id="KW-0408">Iron</keyword>
<dbReference type="SUPFAM" id="SSF53807">
    <property type="entry name" value="Helical backbone' metal receptor"/>
    <property type="match status" value="1"/>
</dbReference>
<dbReference type="PRINTS" id="PR01715">
    <property type="entry name" value="FERRIBNDNGPP"/>
</dbReference>
<dbReference type="Gene3D" id="3.40.50.1980">
    <property type="entry name" value="Nitrogenase molybdenum iron protein domain"/>
    <property type="match status" value="2"/>
</dbReference>
<dbReference type="EMBL" id="FOGS01000004">
    <property type="protein sequence ID" value="SER91566.1"/>
    <property type="molecule type" value="Genomic_DNA"/>
</dbReference>
<accession>A0A1H9T369</accession>
<protein>
    <submittedName>
        <fullName evidence="7">Iron complex transport system substrate-binding protein</fullName>
    </submittedName>
</protein>
<dbReference type="AlphaFoldDB" id="A0A1H9T369"/>
<dbReference type="PANTHER" id="PTHR30532:SF1">
    <property type="entry name" value="IRON(3+)-HYDROXAMATE-BINDING PROTEIN FHUD"/>
    <property type="match status" value="1"/>
</dbReference>
<comment type="subcellular location">
    <subcellularLocation>
        <location evidence="1">Cell envelope</location>
    </subcellularLocation>
</comment>
<reference evidence="8" key="1">
    <citation type="submission" date="2016-10" db="EMBL/GenBank/DDBJ databases">
        <authorList>
            <person name="Varghese N."/>
            <person name="Submissions S."/>
        </authorList>
    </citation>
    <scope>NUCLEOTIDE SEQUENCE [LARGE SCALE GENOMIC DNA]</scope>
    <source>
        <strain evidence="8">CGMCC 1.6495</strain>
    </source>
</reference>
<keyword evidence="3" id="KW-0813">Transport</keyword>
<gene>
    <name evidence="7" type="ORF">SAMN04487958_104166</name>
</gene>
<evidence type="ECO:0000256" key="4">
    <source>
        <dbReference type="ARBA" id="ARBA00022496"/>
    </source>
</evidence>
<feature type="domain" description="Fe/B12 periplasmic-binding" evidence="6">
    <location>
        <begin position="24"/>
        <end position="282"/>
    </location>
</feature>
<evidence type="ECO:0000256" key="2">
    <source>
        <dbReference type="ARBA" id="ARBA00008814"/>
    </source>
</evidence>
<dbReference type="PANTHER" id="PTHR30532">
    <property type="entry name" value="IRON III DICITRATE-BINDING PERIPLASMIC PROTEIN"/>
    <property type="match status" value="1"/>
</dbReference>
<keyword evidence="8" id="KW-1185">Reference proteome</keyword>
<organism evidence="7 8">
    <name type="scientific">Vreelandella subterranea</name>
    <dbReference type="NCBI Taxonomy" id="416874"/>
    <lineage>
        <taxon>Bacteria</taxon>
        <taxon>Pseudomonadati</taxon>
        <taxon>Pseudomonadota</taxon>
        <taxon>Gammaproteobacteria</taxon>
        <taxon>Oceanospirillales</taxon>
        <taxon>Halomonadaceae</taxon>
        <taxon>Vreelandella</taxon>
    </lineage>
</organism>
<evidence type="ECO:0000256" key="1">
    <source>
        <dbReference type="ARBA" id="ARBA00004196"/>
    </source>
</evidence>
<evidence type="ECO:0000313" key="8">
    <source>
        <dbReference type="Proteomes" id="UP000198505"/>
    </source>
</evidence>
<sequence>MKLLTKALVFLTFINISYAGERHPIATFDWAVAETLSVLDISPLGVMQLNTYNEWTDNKIISRDAIELGLGSMPNLELLSHLTPSLILGDNKSLDEKLTRIAPTENISLFPITGDPWQAMQDFTLALAERIGHNEEAKRLIHEYEQQFTKLRYRLSGDEEPLIIIQFRDDRHVWIYGENSLLQGALDQLGLTNAWDQPTNYAGVSTVSIDELPAIEGRLVVLKSPHYTASIGDRLNRGGLWQALLRLRSGNTVYLPVNYWTLGGLPSAMRFAETLVETLEDT</sequence>
<evidence type="ECO:0000259" key="6">
    <source>
        <dbReference type="PROSITE" id="PS50983"/>
    </source>
</evidence>
<comment type="similarity">
    <text evidence="2">Belongs to the bacterial solute-binding protein 8 family.</text>
</comment>
<dbReference type="GO" id="GO:0030288">
    <property type="term" value="C:outer membrane-bounded periplasmic space"/>
    <property type="evidence" value="ECO:0007669"/>
    <property type="project" value="TreeGrafter"/>
</dbReference>
<proteinExistence type="inferred from homology"/>